<dbReference type="PANTHER" id="PTHR23130">
    <property type="entry name" value="CYTOCHROME B561 AND DOMON DOMAIN-CONTAINING PROTEIN"/>
    <property type="match status" value="1"/>
</dbReference>
<evidence type="ECO:0000313" key="2">
    <source>
        <dbReference type="EMBL" id="KAF7149767.1"/>
    </source>
</evidence>
<comment type="caution">
    <text evidence="2">The sequence shown here is derived from an EMBL/GenBank/DDBJ whole genome shotgun (WGS) entry which is preliminary data.</text>
</comment>
<reference evidence="2" key="1">
    <citation type="submission" date="2019-11" db="EMBL/GenBank/DDBJ databases">
        <authorList>
            <person name="Liu Y."/>
            <person name="Hou J."/>
            <person name="Li T.-Q."/>
            <person name="Guan C.-H."/>
            <person name="Wu X."/>
            <person name="Wu H.-Z."/>
            <person name="Ling F."/>
            <person name="Zhang R."/>
            <person name="Shi X.-G."/>
            <person name="Ren J.-P."/>
            <person name="Chen E.-F."/>
            <person name="Sun J.-M."/>
        </authorList>
    </citation>
    <scope>NUCLEOTIDE SEQUENCE</scope>
    <source>
        <strain evidence="2">Adult_tree_wgs_1</strain>
        <tissue evidence="2">Leaves</tissue>
    </source>
</reference>
<dbReference type="OrthoDB" id="10663653at2759"/>
<dbReference type="EMBL" id="WJXA01000002">
    <property type="protein sequence ID" value="KAF7149767.1"/>
    <property type="molecule type" value="Genomic_DNA"/>
</dbReference>
<proteinExistence type="predicted"/>
<accession>A0A834H920</accession>
<protein>
    <recommendedName>
        <fullName evidence="1">AIR12 DOMON domain-containing protein</fullName>
    </recommendedName>
</protein>
<keyword evidence="3" id="KW-1185">Reference proteome</keyword>
<dbReference type="InterPro" id="IPR045265">
    <property type="entry name" value="AIR12_DOMON"/>
</dbReference>
<name>A0A834H920_RHOSS</name>
<organism evidence="2 3">
    <name type="scientific">Rhododendron simsii</name>
    <name type="common">Sims's rhododendron</name>
    <dbReference type="NCBI Taxonomy" id="118357"/>
    <lineage>
        <taxon>Eukaryota</taxon>
        <taxon>Viridiplantae</taxon>
        <taxon>Streptophyta</taxon>
        <taxon>Embryophyta</taxon>
        <taxon>Tracheophyta</taxon>
        <taxon>Spermatophyta</taxon>
        <taxon>Magnoliopsida</taxon>
        <taxon>eudicotyledons</taxon>
        <taxon>Gunneridae</taxon>
        <taxon>Pentapetalae</taxon>
        <taxon>asterids</taxon>
        <taxon>Ericales</taxon>
        <taxon>Ericaceae</taxon>
        <taxon>Ericoideae</taxon>
        <taxon>Rhodoreae</taxon>
        <taxon>Rhododendron</taxon>
    </lineage>
</organism>
<dbReference type="PANTHER" id="PTHR23130:SF167">
    <property type="entry name" value="CYTOCHROME B561 AND DOMON DOMAIN-CONTAINING PROTEIN"/>
    <property type="match status" value="1"/>
</dbReference>
<gene>
    <name evidence="2" type="ORF">RHSIM_Rhsim02G0096200</name>
</gene>
<evidence type="ECO:0000259" key="1">
    <source>
        <dbReference type="Pfam" id="PF04526"/>
    </source>
</evidence>
<evidence type="ECO:0000313" key="3">
    <source>
        <dbReference type="Proteomes" id="UP000626092"/>
    </source>
</evidence>
<dbReference type="Pfam" id="PF04526">
    <property type="entry name" value="DUF568"/>
    <property type="match status" value="1"/>
</dbReference>
<dbReference type="Proteomes" id="UP000626092">
    <property type="component" value="Unassembled WGS sequence"/>
</dbReference>
<feature type="domain" description="AIR12 DOMON" evidence="1">
    <location>
        <begin position="42"/>
        <end position="115"/>
    </location>
</feature>
<dbReference type="AlphaFoldDB" id="A0A834H920"/>
<sequence length="334" mass="37699">MQYANLDRSPDSLPPRPGQFVDLGRLGYQPQVNRDGWNSGHIVAYQRPDGTVAASTSPVDSYGMQLQEGTLSFPVSDLSALFLNNEMVIFAAIELPENTTIVNHVWQDGPVSGMVFDQMKILQVHGVLNMVHGQLGYYDAARIHGGKVFVSCWSKGRPSLVLHSRRSSAPWLFTWDGRRCDRALSRHQVLRGSSVPFPPVHLNHSFFPWNTSEAIRFRHPTTYVSRHGSQTVAIMIFDEMSVEYIKSSVSGSPIEVAEVESTPKDIEPKPPKEFLTSLERMQPEISISRLAAKLQWFCRITGNAADYVHLLHVTRKMLFFERHGTQNKETCYND</sequence>